<dbReference type="GO" id="GO:0015031">
    <property type="term" value="P:protein transport"/>
    <property type="evidence" value="ECO:0007669"/>
    <property type="project" value="UniProtKB-KW"/>
</dbReference>
<feature type="domain" description="Autophagy-related protein 11 C-terminal" evidence="7">
    <location>
        <begin position="1088"/>
        <end position="1214"/>
    </location>
</feature>
<accession>A0AAV5R848</accession>
<comment type="caution">
    <text evidence="8">The sequence shown here is derived from an EMBL/GenBank/DDBJ whole genome shotgun (WGS) entry which is preliminary data.</text>
</comment>
<comment type="subunit">
    <text evidence="5">Homodimer.</text>
</comment>
<dbReference type="PANTHER" id="PTHR13222">
    <property type="entry name" value="RB1-INDUCIBLE COILED-COIL"/>
    <property type="match status" value="1"/>
</dbReference>
<dbReference type="Proteomes" id="UP001378960">
    <property type="component" value="Unassembled WGS sequence"/>
</dbReference>
<comment type="function">
    <text evidence="5">Involved in cytoplasm to vacuole transport (Cvt), pexophagy, mitophagy and nucleophagy. Recruits mitochondria for their selective degradation via autophagy (mitophagy) during starvation. Works as scaffold proteins that recruit ATG proteins to the pre-autophagosome (PAS), the site of vesicle/autophagosome formation. Required for the Cvt vesicles completion.</text>
</comment>
<sequence>MVSTFLKGSTVFDSKFEQKPDKNMITVYNAFNGLQLSVPYDFCNNLEGLKKYIAELFHIDPEWLFLLTPFGIKLKYSMITNQQVSELYAFDRKFFNPGLLNKDREDKILKDLINSLDNEDLISMVKPRDSPIGNTSTEINKFIDSFLEPNNKHISSIDLDFDKLRLCLNSLKRNSGWTSALLSDMKSTFANNLYHQNYLIIEHIIESINILVQYISNMKNDITKEMNTIFDIFRKLSSESLVSKWEDAFQLLQKVTISYVNQTNQRTMQLTLSNLMNFNKLEKSAAKSKVLTKKISSFLEELNTIIQDHIDEEIRGIIDTYQNFANSYLKPEWELSESGNIKRANQLYETLESIIGDMSNEMNNIPSFEQMIITTDEMSTNLSDGSINRILQLIEIYQRQELEYVPKITKIANDLYDIQSKYYTTRQELQTNIIKGPLISVVNVQLMVREASNLINNEILINIENMQEEELILSSVVDLPLNFGIWMVSVIHNKEYGKSIDEIILQTNRILENLKSTESASRSKWIEEFIKDREIGKFELDYLTDSEKKKFVNYGLFEYQINRASENKSNNRVSYLTPINKFLQNMKGKEDGFGGINDITSYNGRELNDPITDVKTQFFIRFIQDINIDTALSYINQLKRQGYNSESISQLNDLIVDDNTASEYYNKNLFKFLKGYETKDIKVVKNKEMKNEVAESEKIKAYQLRIQRLEKQLHEKKFKKFQYKWSEFGTDDYTTEEIENYANQEKYTNKNVKLPPSHYLEKMKRLEEENVAHVQKIGELEKLKDIEEMINIRRILETKNKEIDKLKTDAKVKNESIEMLKIEIENINSQNAKLIEEKKAGEVKLENLEKFNKELLENMANKEGEIMIENQMNQKKKNDLEMRIEELVEVNSQYEKIVYKIEDIEKIIKDVFIILRNFIGKLNSMSKILYEDMNNFCLILEMMGLLLVQNESGNYEIQRVKGLRGSKRKIIGADDDNDKENVMDDEKLFIQVIATDIVNKCNVEWIEKEINDVKWSVDKKINLEQVTENIGDLKYVKLDDIDDSIESIDLFNNQIRSIVEQYDSHKTDENYKTFIDSIKIEPEMMLVSIHKRFEDVESLARKLQREKVQLKNEVKRLTKKNSQQLVINKFEKGDLVLFLRTSIGTDSNIGGEQPWAIFNMGSPNYYLRNGNDKLKEKEWFVGRILHKERRVAGEDENPFNLNSGVVWYWVDVEE</sequence>
<evidence type="ECO:0000256" key="1">
    <source>
        <dbReference type="ARBA" id="ARBA00009729"/>
    </source>
</evidence>
<dbReference type="GO" id="GO:1990316">
    <property type="term" value="C:Atg1/ULK1 kinase complex"/>
    <property type="evidence" value="ECO:0007669"/>
    <property type="project" value="TreeGrafter"/>
</dbReference>
<dbReference type="Pfam" id="PF10377">
    <property type="entry name" value="ATG11"/>
    <property type="match status" value="1"/>
</dbReference>
<dbReference type="GO" id="GO:0000045">
    <property type="term" value="P:autophagosome assembly"/>
    <property type="evidence" value="ECO:0007669"/>
    <property type="project" value="UniProtKB-UniRule"/>
</dbReference>
<evidence type="ECO:0000256" key="5">
    <source>
        <dbReference type="RuleBase" id="RU367075"/>
    </source>
</evidence>
<evidence type="ECO:0000259" key="7">
    <source>
        <dbReference type="Pfam" id="PF10377"/>
    </source>
</evidence>
<dbReference type="GO" id="GO:0034727">
    <property type="term" value="P:piecemeal microautophagy of the nucleus"/>
    <property type="evidence" value="ECO:0007669"/>
    <property type="project" value="TreeGrafter"/>
</dbReference>
<keyword evidence="5" id="KW-0926">Vacuole</keyword>
<keyword evidence="3 5" id="KW-0072">Autophagy</keyword>
<dbReference type="GO" id="GO:0060090">
    <property type="term" value="F:molecular adaptor activity"/>
    <property type="evidence" value="ECO:0007669"/>
    <property type="project" value="TreeGrafter"/>
</dbReference>
<comment type="similarity">
    <text evidence="1 5">Belongs to the ATG11 family.</text>
</comment>
<name>A0AAV5R848_PICKL</name>
<evidence type="ECO:0000256" key="6">
    <source>
        <dbReference type="SAM" id="Coils"/>
    </source>
</evidence>
<dbReference type="AlphaFoldDB" id="A0AAV5R848"/>
<proteinExistence type="inferred from homology"/>
<comment type="subcellular location">
    <subcellularLocation>
        <location evidence="5">Preautophagosomal structure membrane</location>
        <topology evidence="5">Peripheral membrane protein</topology>
    </subcellularLocation>
    <subcellularLocation>
        <location evidence="5">Vacuole membrane</location>
        <topology evidence="5">Peripheral membrane protein</topology>
    </subcellularLocation>
    <text evidence="5">During pexophagy, accumulates in the vacuolar membrane region, where the peroxisomes contact the vacuole.</text>
</comment>
<dbReference type="GO" id="GO:0019901">
    <property type="term" value="F:protein kinase binding"/>
    <property type="evidence" value="ECO:0007669"/>
    <property type="project" value="TreeGrafter"/>
</dbReference>
<dbReference type="GO" id="GO:0034517">
    <property type="term" value="P:ribophagy"/>
    <property type="evidence" value="ECO:0007669"/>
    <property type="project" value="TreeGrafter"/>
</dbReference>
<feature type="coiled-coil region" evidence="6">
    <location>
        <begin position="692"/>
        <end position="719"/>
    </location>
</feature>
<dbReference type="GO" id="GO:0034045">
    <property type="term" value="C:phagophore assembly site membrane"/>
    <property type="evidence" value="ECO:0007669"/>
    <property type="project" value="UniProtKB-SubCell"/>
</dbReference>
<dbReference type="InterPro" id="IPR019460">
    <property type="entry name" value="Atg11_C"/>
</dbReference>
<evidence type="ECO:0000256" key="4">
    <source>
        <dbReference type="ARBA" id="ARBA00023054"/>
    </source>
</evidence>
<evidence type="ECO:0000256" key="2">
    <source>
        <dbReference type="ARBA" id="ARBA00013804"/>
    </source>
</evidence>
<evidence type="ECO:0000256" key="3">
    <source>
        <dbReference type="ARBA" id="ARBA00023006"/>
    </source>
</evidence>
<protein>
    <recommendedName>
        <fullName evidence="2 5">Autophagy-related protein 11</fullName>
    </recommendedName>
</protein>
<keyword evidence="9" id="KW-1185">Reference proteome</keyword>
<dbReference type="GO" id="GO:1903599">
    <property type="term" value="P:positive regulation of autophagy of mitochondrion"/>
    <property type="evidence" value="ECO:0007669"/>
    <property type="project" value="UniProtKB-UniRule"/>
</dbReference>
<reference evidence="8 9" key="1">
    <citation type="journal article" date="2023" name="Elife">
        <title>Identification of key yeast species and microbe-microbe interactions impacting larval growth of Drosophila in the wild.</title>
        <authorList>
            <person name="Mure A."/>
            <person name="Sugiura Y."/>
            <person name="Maeda R."/>
            <person name="Honda K."/>
            <person name="Sakurai N."/>
            <person name="Takahashi Y."/>
            <person name="Watada M."/>
            <person name="Katoh T."/>
            <person name="Gotoh A."/>
            <person name="Gotoh Y."/>
            <person name="Taniguchi I."/>
            <person name="Nakamura K."/>
            <person name="Hayashi T."/>
            <person name="Katayama T."/>
            <person name="Uemura T."/>
            <person name="Hattori Y."/>
        </authorList>
    </citation>
    <scope>NUCLEOTIDE SEQUENCE [LARGE SCALE GENOMIC DNA]</scope>
    <source>
        <strain evidence="8 9">PK-24</strain>
    </source>
</reference>
<dbReference type="EMBL" id="BTGB01000009">
    <property type="protein sequence ID" value="GMM47710.1"/>
    <property type="molecule type" value="Genomic_DNA"/>
</dbReference>
<evidence type="ECO:0000313" key="9">
    <source>
        <dbReference type="Proteomes" id="UP001378960"/>
    </source>
</evidence>
<gene>
    <name evidence="8" type="ORF">DAPK24_043080</name>
</gene>
<dbReference type="GO" id="GO:0000422">
    <property type="term" value="P:autophagy of mitochondrion"/>
    <property type="evidence" value="ECO:0007669"/>
    <property type="project" value="TreeGrafter"/>
</dbReference>
<keyword evidence="5" id="KW-0653">Protein transport</keyword>
<keyword evidence="5" id="KW-0813">Transport</keyword>
<feature type="coiled-coil region" evidence="6">
    <location>
        <begin position="1093"/>
        <end position="1120"/>
    </location>
</feature>
<dbReference type="GO" id="GO:0061709">
    <property type="term" value="P:reticulophagy"/>
    <property type="evidence" value="ECO:0007669"/>
    <property type="project" value="TreeGrafter"/>
</dbReference>
<dbReference type="PANTHER" id="PTHR13222:SF1">
    <property type="entry name" value="RB1-INDUCIBLE COILED-COIL PROTEIN 1"/>
    <property type="match status" value="1"/>
</dbReference>
<dbReference type="InterPro" id="IPR040040">
    <property type="entry name" value="ATG11"/>
</dbReference>
<dbReference type="GO" id="GO:0005774">
    <property type="term" value="C:vacuolar membrane"/>
    <property type="evidence" value="ECO:0007669"/>
    <property type="project" value="UniProtKB-SubCell"/>
</dbReference>
<keyword evidence="5" id="KW-0472">Membrane</keyword>
<organism evidence="8 9">
    <name type="scientific">Pichia kluyveri</name>
    <name type="common">Yeast</name>
    <dbReference type="NCBI Taxonomy" id="36015"/>
    <lineage>
        <taxon>Eukaryota</taxon>
        <taxon>Fungi</taxon>
        <taxon>Dikarya</taxon>
        <taxon>Ascomycota</taxon>
        <taxon>Saccharomycotina</taxon>
        <taxon>Pichiomycetes</taxon>
        <taxon>Pichiales</taxon>
        <taxon>Pichiaceae</taxon>
        <taxon>Pichia</taxon>
    </lineage>
</organism>
<keyword evidence="4 6" id="KW-0175">Coiled coil</keyword>
<feature type="coiled-coil region" evidence="6">
    <location>
        <begin position="763"/>
        <end position="897"/>
    </location>
</feature>
<evidence type="ECO:0000313" key="8">
    <source>
        <dbReference type="EMBL" id="GMM47710.1"/>
    </source>
</evidence>